<dbReference type="RefSeq" id="XP_002506467.1">
    <property type="nucleotide sequence ID" value="XM_002506421.1"/>
</dbReference>
<dbReference type="InParanoid" id="C1EHQ6"/>
<feature type="region of interest" description="Disordered" evidence="1">
    <location>
        <begin position="23"/>
        <end position="48"/>
    </location>
</feature>
<accession>C1EHQ6</accession>
<feature type="compositionally biased region" description="Basic and acidic residues" evidence="1">
    <location>
        <begin position="88"/>
        <end position="101"/>
    </location>
</feature>
<keyword evidence="2" id="KW-1133">Transmembrane helix</keyword>
<keyword evidence="2" id="KW-0472">Membrane</keyword>
<dbReference type="OrthoDB" id="497760at2759"/>
<feature type="compositionally biased region" description="Low complexity" evidence="1">
    <location>
        <begin position="29"/>
        <end position="39"/>
    </location>
</feature>
<evidence type="ECO:0000313" key="4">
    <source>
        <dbReference type="Proteomes" id="UP000002009"/>
    </source>
</evidence>
<dbReference type="GeneID" id="8249223"/>
<gene>
    <name evidence="3" type="ORF">MICPUN_64309</name>
</gene>
<evidence type="ECO:0000256" key="1">
    <source>
        <dbReference type="SAM" id="MobiDB-lite"/>
    </source>
</evidence>
<dbReference type="EMBL" id="CP001333">
    <property type="protein sequence ID" value="ACO67725.1"/>
    <property type="molecule type" value="Genomic_DNA"/>
</dbReference>
<protein>
    <submittedName>
        <fullName evidence="3">Uncharacterized protein</fullName>
    </submittedName>
</protein>
<keyword evidence="2" id="KW-0812">Transmembrane</keyword>
<feature type="compositionally biased region" description="Basic and acidic residues" evidence="1">
    <location>
        <begin position="486"/>
        <end position="509"/>
    </location>
</feature>
<dbReference type="KEGG" id="mis:MICPUN_64309"/>
<dbReference type="Proteomes" id="UP000002009">
    <property type="component" value="Chromosome 15"/>
</dbReference>
<feature type="transmembrane region" description="Helical" evidence="2">
    <location>
        <begin position="357"/>
        <end position="381"/>
    </location>
</feature>
<name>C1EHQ6_MICCC</name>
<sequence length="518" mass="55391">MASPAPSGVAAMSASLVTVGNPLRSGRQRAALPPAARTATAKRHRGEGRIAAKSLLRATAATRAWPVHIDRYDRYDSRRVAAGASSDDETRASKEEDEKTSARSSSSSSSNPSSSADANSSSFADEIAAMTGDVPPDPTLALEKQRARDEADAADLANAVDERVELPPDTIAPMPEWMYPRRLDSIPALFGRLNPLTGVLVYYTGAVLRECSGQPAVALQWMLFVFFPSCAALSFARKFWYESIGKRELKRATERGEPPPPPRMEFNREQRAAWLDLHLGYAILAPAGAAGGEGASWWLLLAPFFMLMRYLCAKIGFLTQPRRWFAVVGGAAALAALLMSASGTLTQALGGLRGGGYLGYVLAPLTFALVYVFYLAPAALLPGAIARAWRGEGYSKPRRRLANPNPDPEASAEEARARKAWTVIGVVAMGISLATGSDVPVFLCFFAQLFKADPSKLMQVMIDKGEPARAEMDQAIADKAAGLFKRKGEEPSGGEERDGGKEGDEKEGTDGPSSPAPA</sequence>
<feature type="transmembrane region" description="Helical" evidence="2">
    <location>
        <begin position="295"/>
        <end position="312"/>
    </location>
</feature>
<organism evidence="3 4">
    <name type="scientific">Micromonas commoda (strain RCC299 / NOUM17 / CCMP2709)</name>
    <name type="common">Picoplanktonic green alga</name>
    <dbReference type="NCBI Taxonomy" id="296587"/>
    <lineage>
        <taxon>Eukaryota</taxon>
        <taxon>Viridiplantae</taxon>
        <taxon>Chlorophyta</taxon>
        <taxon>Mamiellophyceae</taxon>
        <taxon>Mamiellales</taxon>
        <taxon>Mamiellaceae</taxon>
        <taxon>Micromonas</taxon>
    </lineage>
</organism>
<feature type="compositionally biased region" description="Low complexity" evidence="1">
    <location>
        <begin position="102"/>
        <end position="122"/>
    </location>
</feature>
<feature type="region of interest" description="Disordered" evidence="1">
    <location>
        <begin position="80"/>
        <end position="154"/>
    </location>
</feature>
<proteinExistence type="predicted"/>
<dbReference type="OMA" id="MAMAYVF"/>
<feature type="transmembrane region" description="Helical" evidence="2">
    <location>
        <begin position="324"/>
        <end position="345"/>
    </location>
</feature>
<evidence type="ECO:0000313" key="3">
    <source>
        <dbReference type="EMBL" id="ACO67725.1"/>
    </source>
</evidence>
<dbReference type="AlphaFoldDB" id="C1EHQ6"/>
<evidence type="ECO:0000256" key="2">
    <source>
        <dbReference type="SAM" id="Phobius"/>
    </source>
</evidence>
<keyword evidence="4" id="KW-1185">Reference proteome</keyword>
<feature type="region of interest" description="Disordered" evidence="1">
    <location>
        <begin position="480"/>
        <end position="518"/>
    </location>
</feature>
<reference evidence="3 4" key="1">
    <citation type="journal article" date="2009" name="Science">
        <title>Green evolution and dynamic adaptations revealed by genomes of the marine picoeukaryotes Micromonas.</title>
        <authorList>
            <person name="Worden A.Z."/>
            <person name="Lee J.H."/>
            <person name="Mock T."/>
            <person name="Rouze P."/>
            <person name="Simmons M.P."/>
            <person name="Aerts A.L."/>
            <person name="Allen A.E."/>
            <person name="Cuvelier M.L."/>
            <person name="Derelle E."/>
            <person name="Everett M.V."/>
            <person name="Foulon E."/>
            <person name="Grimwood J."/>
            <person name="Gundlach H."/>
            <person name="Henrissat B."/>
            <person name="Napoli C."/>
            <person name="McDonald S.M."/>
            <person name="Parker M.S."/>
            <person name="Rombauts S."/>
            <person name="Salamov A."/>
            <person name="Von Dassow P."/>
            <person name="Badger J.H."/>
            <person name="Coutinho P.M."/>
            <person name="Demir E."/>
            <person name="Dubchak I."/>
            <person name="Gentemann C."/>
            <person name="Eikrem W."/>
            <person name="Gready J.E."/>
            <person name="John U."/>
            <person name="Lanier W."/>
            <person name="Lindquist E.A."/>
            <person name="Lucas S."/>
            <person name="Mayer K.F."/>
            <person name="Moreau H."/>
            <person name="Not F."/>
            <person name="Otillar R."/>
            <person name="Panaud O."/>
            <person name="Pangilinan J."/>
            <person name="Paulsen I."/>
            <person name="Piegu B."/>
            <person name="Poliakov A."/>
            <person name="Robbens S."/>
            <person name="Schmutz J."/>
            <person name="Toulza E."/>
            <person name="Wyss T."/>
            <person name="Zelensky A."/>
            <person name="Zhou K."/>
            <person name="Armbrust E.V."/>
            <person name="Bhattacharya D."/>
            <person name="Goodenough U.W."/>
            <person name="Van de Peer Y."/>
            <person name="Grigoriev I.V."/>
        </authorList>
    </citation>
    <scope>NUCLEOTIDE SEQUENCE [LARGE SCALE GENOMIC DNA]</scope>
    <source>
        <strain evidence="4">RCC299 / NOUM17</strain>
    </source>
</reference>